<keyword evidence="1" id="KW-0678">Repressor</keyword>
<dbReference type="InterPro" id="IPR045865">
    <property type="entry name" value="ACT-like_dom_sf"/>
</dbReference>
<protein>
    <recommendedName>
        <fullName evidence="1">Glycine cleavage system transcriptional repressor</fullName>
    </recommendedName>
</protein>
<dbReference type="PANTHER" id="PTHR34875:SF6">
    <property type="entry name" value="UPF0237 PROTEIN MJ1558"/>
    <property type="match status" value="1"/>
</dbReference>
<reference evidence="2" key="1">
    <citation type="submission" date="2021-12" db="EMBL/GenBank/DDBJ databases">
        <authorList>
            <person name="Rodrigo-Torres L."/>
            <person name="Arahal R. D."/>
            <person name="Lucena T."/>
        </authorList>
    </citation>
    <scope>NUCLEOTIDE SEQUENCE</scope>
    <source>
        <strain evidence="2">CECT 8226</strain>
    </source>
</reference>
<dbReference type="Gene3D" id="3.30.70.260">
    <property type="match status" value="1"/>
</dbReference>
<comment type="caution">
    <text evidence="2">The sequence shown here is derived from an EMBL/GenBank/DDBJ whole genome shotgun (WGS) entry which is preliminary data.</text>
</comment>
<dbReference type="PIRSF" id="PIRSF028103">
    <property type="entry name" value="GcvR"/>
    <property type="match status" value="1"/>
</dbReference>
<keyword evidence="1" id="KW-0804">Transcription</keyword>
<dbReference type="SUPFAM" id="SSF55021">
    <property type="entry name" value="ACT-like"/>
    <property type="match status" value="1"/>
</dbReference>
<sequence length="171" mass="18799">MSNCTFIANLVGQATPNTIRNLATVTHDNDGKWLVSKVNFVEEHVSAIIKVELPEENKQAVQDAFRAVESIVVQFTDTDAHKHNVDTIFKLRFDSNDRAGIVKEITHLLDGQDIHILDMDCQRVFVAGGGGVSSSLFTANMALKLPEALQIEDVANDLEALSDDTRVILTP</sequence>
<dbReference type="InterPro" id="IPR016867">
    <property type="entry name" value="GcvR"/>
</dbReference>
<name>A0ABM8ZHH8_9VIBR</name>
<dbReference type="InterPro" id="IPR050990">
    <property type="entry name" value="UPF0237/GcvR_regulator"/>
</dbReference>
<keyword evidence="1" id="KW-0963">Cytoplasm</keyword>
<proteinExistence type="predicted"/>
<dbReference type="Proteomes" id="UP000838160">
    <property type="component" value="Unassembled WGS sequence"/>
</dbReference>
<gene>
    <name evidence="2" type="ORF">VHP8226_01257</name>
</gene>
<dbReference type="PANTHER" id="PTHR34875">
    <property type="entry name" value="UPF0237 PROTEIN MJ1558"/>
    <property type="match status" value="1"/>
</dbReference>
<dbReference type="RefSeq" id="WP_237484234.1">
    <property type="nucleotide sequence ID" value="NZ_CAKLCM010000002.1"/>
</dbReference>
<comment type="subcellular location">
    <subcellularLocation>
        <location evidence="1">Cytoplasm</location>
    </subcellularLocation>
</comment>
<dbReference type="EMBL" id="CAKLCM010000002">
    <property type="protein sequence ID" value="CAH0525727.1"/>
    <property type="molecule type" value="Genomic_DNA"/>
</dbReference>
<organism evidence="2 3">
    <name type="scientific">Vibrio hippocampi</name>
    <dbReference type="NCBI Taxonomy" id="654686"/>
    <lineage>
        <taxon>Bacteria</taxon>
        <taxon>Pseudomonadati</taxon>
        <taxon>Pseudomonadota</taxon>
        <taxon>Gammaproteobacteria</taxon>
        <taxon>Vibrionales</taxon>
        <taxon>Vibrionaceae</taxon>
        <taxon>Vibrio</taxon>
    </lineage>
</organism>
<evidence type="ECO:0000313" key="3">
    <source>
        <dbReference type="Proteomes" id="UP000838160"/>
    </source>
</evidence>
<keyword evidence="3" id="KW-1185">Reference proteome</keyword>
<accession>A0ABM8ZHH8</accession>
<evidence type="ECO:0000256" key="1">
    <source>
        <dbReference type="PIRNR" id="PIRNR028103"/>
    </source>
</evidence>
<evidence type="ECO:0000313" key="2">
    <source>
        <dbReference type="EMBL" id="CAH0525727.1"/>
    </source>
</evidence>